<evidence type="ECO:0000259" key="1">
    <source>
        <dbReference type="Pfam" id="PF00534"/>
    </source>
</evidence>
<name>A0A511QDP3_9VIBR</name>
<proteinExistence type="predicted"/>
<dbReference type="Gene3D" id="3.40.50.2000">
    <property type="entry name" value="Glycogen Phosphorylase B"/>
    <property type="match status" value="2"/>
</dbReference>
<gene>
    <name evidence="2" type="ORF">VSA01S_15210</name>
</gene>
<dbReference type="Proteomes" id="UP000321922">
    <property type="component" value="Unassembled WGS sequence"/>
</dbReference>
<dbReference type="CDD" id="cd03801">
    <property type="entry name" value="GT4_PimA-like"/>
    <property type="match status" value="1"/>
</dbReference>
<dbReference type="PANTHER" id="PTHR45947">
    <property type="entry name" value="SULFOQUINOVOSYL TRANSFERASE SQD2"/>
    <property type="match status" value="1"/>
</dbReference>
<dbReference type="PANTHER" id="PTHR45947:SF3">
    <property type="entry name" value="SULFOQUINOVOSYL TRANSFERASE SQD2"/>
    <property type="match status" value="1"/>
</dbReference>
<dbReference type="InterPro" id="IPR050194">
    <property type="entry name" value="Glycosyltransferase_grp1"/>
</dbReference>
<keyword evidence="2" id="KW-0808">Transferase</keyword>
<dbReference type="EMBL" id="BJXJ01000012">
    <property type="protein sequence ID" value="GEM75409.1"/>
    <property type="molecule type" value="Genomic_DNA"/>
</dbReference>
<evidence type="ECO:0000313" key="3">
    <source>
        <dbReference type="Proteomes" id="UP000321922"/>
    </source>
</evidence>
<dbReference type="OrthoDB" id="9802525at2"/>
<dbReference type="Pfam" id="PF00534">
    <property type="entry name" value="Glycos_transf_1"/>
    <property type="match status" value="1"/>
</dbReference>
<sequence length="388" mass="43767">MKRVLMFDAIRTQGGSKIANAEILKQCDNKDVVSYIATTQPDHWKSIINNESRIHIIQLKQAPLMSDHGLTYWLINIFYMIQLLIISLKLPKLDWLIGLSCPSNDMPLYLLRLLIKKSVVQIIHGPVPSARSSGYCLVKASAIFYLASTKESLLKALQAYLKVSPSAAERYWAMLETSTFTNGLSPEKWPKQANTISKRVFWAASLFKWKNLDLLIEAISLEVDSKIEATVCYLKPTVETASEPDFSIKQIEWHEDPSNLNQLRAQCGIFVSTSINEPFGLSILEALAAGMCVVVPCDDSYWDRVLTHGKNCIKYTPNDVVSLHNAIHLLNEAPWLKVTMGIEALSIAQLYTAERCYFLIVDYLHSNRSEVDKADINSVDKIKGYDHV</sequence>
<dbReference type="RefSeq" id="WP_039982734.1">
    <property type="nucleotide sequence ID" value="NZ_BAOJ01000135.1"/>
</dbReference>
<dbReference type="AlphaFoldDB" id="A0A511QDP3"/>
<dbReference type="InterPro" id="IPR001296">
    <property type="entry name" value="Glyco_trans_1"/>
</dbReference>
<accession>A0A511QDP3</accession>
<organism evidence="2 3">
    <name type="scientific">Vibrio sagamiensis NBRC 104589</name>
    <dbReference type="NCBI Taxonomy" id="1219064"/>
    <lineage>
        <taxon>Bacteria</taxon>
        <taxon>Pseudomonadati</taxon>
        <taxon>Pseudomonadota</taxon>
        <taxon>Gammaproteobacteria</taxon>
        <taxon>Vibrionales</taxon>
        <taxon>Vibrionaceae</taxon>
        <taxon>Vibrio</taxon>
    </lineage>
</organism>
<protein>
    <submittedName>
        <fullName evidence="2">Glycosyl transferase</fullName>
    </submittedName>
</protein>
<comment type="caution">
    <text evidence="2">The sequence shown here is derived from an EMBL/GenBank/DDBJ whole genome shotgun (WGS) entry which is preliminary data.</text>
</comment>
<dbReference type="GO" id="GO:0016757">
    <property type="term" value="F:glycosyltransferase activity"/>
    <property type="evidence" value="ECO:0007669"/>
    <property type="project" value="InterPro"/>
</dbReference>
<evidence type="ECO:0000313" key="2">
    <source>
        <dbReference type="EMBL" id="GEM75409.1"/>
    </source>
</evidence>
<reference evidence="2 3" key="1">
    <citation type="submission" date="2019-07" db="EMBL/GenBank/DDBJ databases">
        <title>Whole genome shotgun sequence of Vibrio sagamiensis NBRC 104589.</title>
        <authorList>
            <person name="Hosoyama A."/>
            <person name="Uohara A."/>
            <person name="Ohji S."/>
            <person name="Ichikawa N."/>
        </authorList>
    </citation>
    <scope>NUCLEOTIDE SEQUENCE [LARGE SCALE GENOMIC DNA]</scope>
    <source>
        <strain evidence="2 3">NBRC 104589</strain>
    </source>
</reference>
<feature type="domain" description="Glycosyl transferase family 1" evidence="1">
    <location>
        <begin position="193"/>
        <end position="332"/>
    </location>
</feature>
<dbReference type="SUPFAM" id="SSF53756">
    <property type="entry name" value="UDP-Glycosyltransferase/glycogen phosphorylase"/>
    <property type="match status" value="1"/>
</dbReference>
<keyword evidence="3" id="KW-1185">Reference proteome</keyword>